<dbReference type="EMBL" id="GBRH01160405">
    <property type="protein sequence ID" value="JAE37491.1"/>
    <property type="molecule type" value="Transcribed_RNA"/>
</dbReference>
<organism evidence="1">
    <name type="scientific">Arundo donax</name>
    <name type="common">Giant reed</name>
    <name type="synonym">Donax arundinaceus</name>
    <dbReference type="NCBI Taxonomy" id="35708"/>
    <lineage>
        <taxon>Eukaryota</taxon>
        <taxon>Viridiplantae</taxon>
        <taxon>Streptophyta</taxon>
        <taxon>Embryophyta</taxon>
        <taxon>Tracheophyta</taxon>
        <taxon>Spermatophyta</taxon>
        <taxon>Magnoliopsida</taxon>
        <taxon>Liliopsida</taxon>
        <taxon>Poales</taxon>
        <taxon>Poaceae</taxon>
        <taxon>PACMAD clade</taxon>
        <taxon>Arundinoideae</taxon>
        <taxon>Arundineae</taxon>
        <taxon>Arundo</taxon>
    </lineage>
</organism>
<protein>
    <submittedName>
        <fullName evidence="1">Uncharacterized protein</fullName>
    </submittedName>
</protein>
<name>A0A0A9NJJ9_ARUDO</name>
<proteinExistence type="predicted"/>
<dbReference type="AlphaFoldDB" id="A0A0A9NJJ9"/>
<reference evidence="1" key="1">
    <citation type="submission" date="2014-09" db="EMBL/GenBank/DDBJ databases">
        <authorList>
            <person name="Magalhaes I.L.F."/>
            <person name="Oliveira U."/>
            <person name="Santos F.R."/>
            <person name="Vidigal T.H.D.A."/>
            <person name="Brescovit A.D."/>
            <person name="Santos A.J."/>
        </authorList>
    </citation>
    <scope>NUCLEOTIDE SEQUENCE</scope>
    <source>
        <tissue evidence="1">Shoot tissue taken approximately 20 cm above the soil surface</tissue>
    </source>
</reference>
<evidence type="ECO:0000313" key="1">
    <source>
        <dbReference type="EMBL" id="JAE37491.1"/>
    </source>
</evidence>
<sequence length="21" mass="2345">MSAFSRSLSSKRKVMVGCTRL</sequence>
<reference evidence="1" key="2">
    <citation type="journal article" date="2015" name="Data Brief">
        <title>Shoot transcriptome of the giant reed, Arundo donax.</title>
        <authorList>
            <person name="Barrero R.A."/>
            <person name="Guerrero F.D."/>
            <person name="Moolhuijzen P."/>
            <person name="Goolsby J.A."/>
            <person name="Tidwell J."/>
            <person name="Bellgard S.E."/>
            <person name="Bellgard M.I."/>
        </authorList>
    </citation>
    <scope>NUCLEOTIDE SEQUENCE</scope>
    <source>
        <tissue evidence="1">Shoot tissue taken approximately 20 cm above the soil surface</tissue>
    </source>
</reference>
<accession>A0A0A9NJJ9</accession>